<dbReference type="SUPFAM" id="SSF103473">
    <property type="entry name" value="MFS general substrate transporter"/>
    <property type="match status" value="1"/>
</dbReference>
<evidence type="ECO:0000313" key="9">
    <source>
        <dbReference type="EMBL" id="TGL82050.1"/>
    </source>
</evidence>
<dbReference type="PROSITE" id="PS50850">
    <property type="entry name" value="MFS"/>
    <property type="match status" value="1"/>
</dbReference>
<organism evidence="9 10">
    <name type="scientific">Leptospira yasudae</name>
    <dbReference type="NCBI Taxonomy" id="2202201"/>
    <lineage>
        <taxon>Bacteria</taxon>
        <taxon>Pseudomonadati</taxon>
        <taxon>Spirochaetota</taxon>
        <taxon>Spirochaetia</taxon>
        <taxon>Leptospirales</taxon>
        <taxon>Leptospiraceae</taxon>
        <taxon>Leptospira</taxon>
    </lineage>
</organism>
<dbReference type="Proteomes" id="UP000297613">
    <property type="component" value="Unassembled WGS sequence"/>
</dbReference>
<evidence type="ECO:0000313" key="10">
    <source>
        <dbReference type="Proteomes" id="UP000297613"/>
    </source>
</evidence>
<feature type="transmembrane region" description="Helical" evidence="7">
    <location>
        <begin position="479"/>
        <end position="498"/>
    </location>
</feature>
<dbReference type="InterPro" id="IPR011701">
    <property type="entry name" value="MFS"/>
</dbReference>
<feature type="transmembrane region" description="Helical" evidence="7">
    <location>
        <begin position="105"/>
        <end position="128"/>
    </location>
</feature>
<dbReference type="Gene3D" id="1.20.1720.10">
    <property type="entry name" value="Multidrug resistance protein D"/>
    <property type="match status" value="1"/>
</dbReference>
<dbReference type="Pfam" id="PF07690">
    <property type="entry name" value="MFS_1"/>
    <property type="match status" value="1"/>
</dbReference>
<dbReference type="GO" id="GO:0005886">
    <property type="term" value="C:plasma membrane"/>
    <property type="evidence" value="ECO:0007669"/>
    <property type="project" value="UniProtKB-SubCell"/>
</dbReference>
<comment type="caution">
    <text evidence="9">The sequence shown here is derived from an EMBL/GenBank/DDBJ whole genome shotgun (WGS) entry which is preliminary data.</text>
</comment>
<dbReference type="PRINTS" id="PR01036">
    <property type="entry name" value="TCRTETB"/>
</dbReference>
<feature type="transmembrane region" description="Helical" evidence="7">
    <location>
        <begin position="199"/>
        <end position="221"/>
    </location>
</feature>
<dbReference type="InterPro" id="IPR020846">
    <property type="entry name" value="MFS_dom"/>
</dbReference>
<keyword evidence="3" id="KW-1003">Cell membrane</keyword>
<evidence type="ECO:0000256" key="3">
    <source>
        <dbReference type="ARBA" id="ARBA00022475"/>
    </source>
</evidence>
<feature type="transmembrane region" description="Helical" evidence="7">
    <location>
        <begin position="166"/>
        <end position="187"/>
    </location>
</feature>
<sequence length="508" mass="53205">MNTTNTNLAGRKEWIGLAVIALPCLLYAMDLTVLYLAVPHLTEDLKPTGSQLLWIVDIYGFLVAGFLVTMGTLGDRIGRRKLLMIGAAAFGIASVLAAFSNTAEMLIATRALLGITAATLAPSTLSLIRNMFLDSNQRTVAIGIWGTSFSIGGAIGPLIGGLLLEHFWWGSVFLLSVPVMILLLIAGPKLLPEFKDPNAGSLDIPSALLSLGSVLSIIYGLKQVAENGWGILPILFILTGLLIGTFFIRRQQSLKDPLIDLQLFKVPAFSAALVANSLTIFVGLGSFLFLAQYLQLVLGLSPLMAGVWTLPSAAGNVVGSLTVPMLVRKIKPILVVSGGLILTMIGLVFYALVDSSSGLVYVVIGSVIISLGICSVVILGTDLIVGSAPPERAGAAASISETGVEFGGVLGIAVLGSIGTAVYKNRMDNVSLAGITPESIAPAKGTLGAAVAVAKEMPEQIGLALLDPAKQAFTDSFQLVSWICAAITMVLAVTVFTMRKSLEKGEEL</sequence>
<keyword evidence="4 7" id="KW-0812">Transmembrane</keyword>
<accession>A0A5F2AQU3</accession>
<evidence type="ECO:0000256" key="5">
    <source>
        <dbReference type="ARBA" id="ARBA00022989"/>
    </source>
</evidence>
<keyword evidence="6 7" id="KW-0472">Membrane</keyword>
<protein>
    <submittedName>
        <fullName evidence="9">MFS transporter</fullName>
    </submittedName>
</protein>
<dbReference type="InterPro" id="IPR036259">
    <property type="entry name" value="MFS_trans_sf"/>
</dbReference>
<evidence type="ECO:0000256" key="7">
    <source>
        <dbReference type="SAM" id="Phobius"/>
    </source>
</evidence>
<feature type="transmembrane region" description="Helical" evidence="7">
    <location>
        <begin position="359"/>
        <end position="385"/>
    </location>
</feature>
<dbReference type="PANTHER" id="PTHR42718:SF47">
    <property type="entry name" value="METHYL VIOLOGEN RESISTANCE PROTEIN SMVA"/>
    <property type="match status" value="1"/>
</dbReference>
<gene>
    <name evidence="9" type="ORF">EHQ83_14585</name>
</gene>
<reference evidence="9 10" key="1">
    <citation type="journal article" date="2019" name="PLoS Negl. Trop. Dis.">
        <title>Revisiting the worldwide diversity of Leptospira species in the environment.</title>
        <authorList>
            <person name="Vincent A.T."/>
            <person name="Schiettekatte O."/>
            <person name="Bourhy P."/>
            <person name="Veyrier F.J."/>
            <person name="Picardeau M."/>
        </authorList>
    </citation>
    <scope>NUCLEOTIDE SEQUENCE [LARGE SCALE GENOMIC DNA]</scope>
    <source>
        <strain evidence="9 10">201702445</strain>
    </source>
</reference>
<feature type="transmembrane region" description="Helical" evidence="7">
    <location>
        <begin position="82"/>
        <end position="99"/>
    </location>
</feature>
<dbReference type="CDD" id="cd17321">
    <property type="entry name" value="MFS_MMR_MDR_like"/>
    <property type="match status" value="1"/>
</dbReference>
<dbReference type="Gene3D" id="1.20.1250.20">
    <property type="entry name" value="MFS general substrate transporter like domains"/>
    <property type="match status" value="1"/>
</dbReference>
<feature type="transmembrane region" description="Helical" evidence="7">
    <location>
        <begin position="14"/>
        <end position="38"/>
    </location>
</feature>
<dbReference type="RefSeq" id="WP_135568778.1">
    <property type="nucleotide sequence ID" value="NZ_RQGK01000049.1"/>
</dbReference>
<feature type="transmembrane region" description="Helical" evidence="7">
    <location>
        <begin position="269"/>
        <end position="291"/>
    </location>
</feature>
<comment type="subcellular location">
    <subcellularLocation>
        <location evidence="1">Cell membrane</location>
        <topology evidence="1">Multi-pass membrane protein</topology>
    </subcellularLocation>
</comment>
<evidence type="ECO:0000256" key="6">
    <source>
        <dbReference type="ARBA" id="ARBA00023136"/>
    </source>
</evidence>
<feature type="transmembrane region" description="Helical" evidence="7">
    <location>
        <begin position="406"/>
        <end position="423"/>
    </location>
</feature>
<feature type="domain" description="Major facilitator superfamily (MFS) profile" evidence="8">
    <location>
        <begin position="16"/>
        <end position="503"/>
    </location>
</feature>
<evidence type="ECO:0000259" key="8">
    <source>
        <dbReference type="PROSITE" id="PS50850"/>
    </source>
</evidence>
<feature type="transmembrane region" description="Helical" evidence="7">
    <location>
        <begin position="303"/>
        <end position="326"/>
    </location>
</feature>
<evidence type="ECO:0000256" key="2">
    <source>
        <dbReference type="ARBA" id="ARBA00022448"/>
    </source>
</evidence>
<keyword evidence="5 7" id="KW-1133">Transmembrane helix</keyword>
<feature type="transmembrane region" description="Helical" evidence="7">
    <location>
        <begin position="333"/>
        <end position="353"/>
    </location>
</feature>
<proteinExistence type="predicted"/>
<feature type="transmembrane region" description="Helical" evidence="7">
    <location>
        <begin position="140"/>
        <end position="160"/>
    </location>
</feature>
<evidence type="ECO:0000256" key="4">
    <source>
        <dbReference type="ARBA" id="ARBA00022692"/>
    </source>
</evidence>
<name>A0A5F2AQU3_9LEPT</name>
<dbReference type="EMBL" id="RQGM01000059">
    <property type="protein sequence ID" value="TGL82050.1"/>
    <property type="molecule type" value="Genomic_DNA"/>
</dbReference>
<dbReference type="AlphaFoldDB" id="A0A5F2AQU3"/>
<evidence type="ECO:0000256" key="1">
    <source>
        <dbReference type="ARBA" id="ARBA00004651"/>
    </source>
</evidence>
<keyword evidence="2" id="KW-0813">Transport</keyword>
<dbReference type="PANTHER" id="PTHR42718">
    <property type="entry name" value="MAJOR FACILITATOR SUPERFAMILY MULTIDRUG TRANSPORTER MFSC"/>
    <property type="match status" value="1"/>
</dbReference>
<feature type="transmembrane region" description="Helical" evidence="7">
    <location>
        <begin position="50"/>
        <end position="70"/>
    </location>
</feature>
<dbReference type="GO" id="GO:0022857">
    <property type="term" value="F:transmembrane transporter activity"/>
    <property type="evidence" value="ECO:0007669"/>
    <property type="project" value="InterPro"/>
</dbReference>
<feature type="transmembrane region" description="Helical" evidence="7">
    <location>
        <begin position="227"/>
        <end position="248"/>
    </location>
</feature>